<keyword evidence="7" id="KW-0812">Transmembrane</keyword>
<dbReference type="FunFam" id="3.90.70.10:FF:000026">
    <property type="entry name" value="Ubiquitin carboxyl-terminal hydrolase 15"/>
    <property type="match status" value="1"/>
</dbReference>
<dbReference type="GO" id="GO:0004843">
    <property type="term" value="F:cysteine-type deubiquitinase activity"/>
    <property type="evidence" value="ECO:0007669"/>
    <property type="project" value="InterPro"/>
</dbReference>
<feature type="compositionally biased region" description="Polar residues" evidence="6">
    <location>
        <begin position="517"/>
        <end position="531"/>
    </location>
</feature>
<dbReference type="CDD" id="cd02661">
    <property type="entry name" value="Peptidase_C19E"/>
    <property type="match status" value="1"/>
</dbReference>
<dbReference type="Pfam" id="PF00443">
    <property type="entry name" value="UCH"/>
    <property type="match status" value="1"/>
</dbReference>
<dbReference type="InterPro" id="IPR028889">
    <property type="entry name" value="USP"/>
</dbReference>
<keyword evidence="4" id="KW-0862">Zinc</keyword>
<dbReference type="PANTHER" id="PTHR24006">
    <property type="entry name" value="UBIQUITIN CARBOXYL-TERMINAL HYDROLASE"/>
    <property type="match status" value="1"/>
</dbReference>
<dbReference type="Proteomes" id="UP001279734">
    <property type="component" value="Unassembled WGS sequence"/>
</dbReference>
<proteinExistence type="inferred from homology"/>
<dbReference type="GO" id="GO:0005634">
    <property type="term" value="C:nucleus"/>
    <property type="evidence" value="ECO:0007669"/>
    <property type="project" value="TreeGrafter"/>
</dbReference>
<evidence type="ECO:0000259" key="8">
    <source>
        <dbReference type="PROSITE" id="PS50235"/>
    </source>
</evidence>
<dbReference type="AlphaFoldDB" id="A0AAD3XN68"/>
<feature type="domain" description="MYND-type" evidence="9">
    <location>
        <begin position="84"/>
        <end position="121"/>
    </location>
</feature>
<reference evidence="10" key="1">
    <citation type="submission" date="2023-05" db="EMBL/GenBank/DDBJ databases">
        <title>Nepenthes gracilis genome sequencing.</title>
        <authorList>
            <person name="Fukushima K."/>
        </authorList>
    </citation>
    <scope>NUCLEOTIDE SEQUENCE</scope>
    <source>
        <strain evidence="10">SING2019-196</strain>
    </source>
</reference>
<sequence length="863" mass="96056">MHVSALDVDINWFVQFVFATLVVALGLLHLLKNTASKYFIADANFDSSDPASSSSSSLPPPPSSLTFKASSMGGVTQAMDDDRCALCRKSATKKCSRCKAVWYCSQTCQVEHWKSEHKRKCKESELSGVCGKRNTSIKLVPSSGSCKMQKQPEKVLFPYDEFVKLFTWDNPGFPPCGLLNCGNSCFANVVLQCLVHTRPLLAYLLEKGHRRGCRRNEWCFFCELQTHAERASQSQHPFSPINILSRLPSLGGNLGYGKQEDAHEFMRFAVDTMQSLCLDECGGEKLLHPKSQETTLIQHIFGGQLQSQVICTQCNQVSNQFENMMDLTVEIQGDATSLEECLEQFAAKEWLHGDNMYKCDRCNDYVKAWKCLTIHQAPNILTIALKRFQSGRFGKLNKRITFPGNLDLSPYMSEEGDGTDKYQLYAVVVHVDMLNASFFGHYICYTKDFHGNWYRIDDCKVMRVELDEVLWQGAYMLLYSRVSARPTCLGTFQSQRKNLEKVNQMPSQSEMYRPKQKANSSNSSELINPSPSSDMDCLPSDVVIPNSSGIYLQFLGQDEEEVCTSYPGSTSPVSTNIEVHENEDTISDRMPFAEHTHGSISSSDSSLSERPSSGDCGVISGASTHCFSVNGICFQEIGPLASSTGMASTSDELTPVETSPLSSSSLPVSEMTSEELKSENNLPIFSSTDISENMEKAAEIPLLHAIATAHKPNGYTCNGFGDHASGILDSSSIVEGQRERYPNAMEMDDVESSGSVNIQKGQANCSGQDFSSGKMDSCEPGQDSYIGDGSVFFRQIIGQRNQCSQNQNPRIELSSSFWKQWNISLNIFPRYDSMSRLAESKSWILLLPYSCGFEMQTRLQKSW</sequence>
<protein>
    <submittedName>
        <fullName evidence="10">Uncharacterized protein</fullName>
    </submittedName>
</protein>
<dbReference type="InterPro" id="IPR002893">
    <property type="entry name" value="Znf_MYND"/>
</dbReference>
<dbReference type="PROSITE" id="PS01360">
    <property type="entry name" value="ZF_MYND_1"/>
    <property type="match status" value="1"/>
</dbReference>
<dbReference type="Gene3D" id="3.90.70.10">
    <property type="entry name" value="Cysteine proteinases"/>
    <property type="match status" value="1"/>
</dbReference>
<dbReference type="SUPFAM" id="SSF144232">
    <property type="entry name" value="HIT/MYND zinc finger-like"/>
    <property type="match status" value="1"/>
</dbReference>
<dbReference type="Gene3D" id="6.10.140.2220">
    <property type="match status" value="1"/>
</dbReference>
<dbReference type="PROSITE" id="PS50865">
    <property type="entry name" value="ZF_MYND_2"/>
    <property type="match status" value="1"/>
</dbReference>
<evidence type="ECO:0000256" key="3">
    <source>
        <dbReference type="ARBA" id="ARBA00022771"/>
    </source>
</evidence>
<dbReference type="GO" id="GO:0016579">
    <property type="term" value="P:protein deubiquitination"/>
    <property type="evidence" value="ECO:0007669"/>
    <property type="project" value="InterPro"/>
</dbReference>
<feature type="region of interest" description="Disordered" evidence="6">
    <location>
        <begin position="594"/>
        <end position="613"/>
    </location>
</feature>
<dbReference type="SUPFAM" id="SSF54001">
    <property type="entry name" value="Cysteine proteinases"/>
    <property type="match status" value="1"/>
</dbReference>
<accession>A0AAD3XN68</accession>
<dbReference type="GO" id="GO:0008270">
    <property type="term" value="F:zinc ion binding"/>
    <property type="evidence" value="ECO:0007669"/>
    <property type="project" value="UniProtKB-KW"/>
</dbReference>
<evidence type="ECO:0000256" key="7">
    <source>
        <dbReference type="SAM" id="Phobius"/>
    </source>
</evidence>
<gene>
    <name evidence="10" type="ORF">Nepgr_012549</name>
</gene>
<comment type="similarity">
    <text evidence="1">Belongs to the peptidase C19 family.</text>
</comment>
<name>A0AAD3XN68_NEPGR</name>
<evidence type="ECO:0000313" key="10">
    <source>
        <dbReference type="EMBL" id="GMH10708.1"/>
    </source>
</evidence>
<feature type="transmembrane region" description="Helical" evidence="7">
    <location>
        <begin position="12"/>
        <end position="31"/>
    </location>
</feature>
<dbReference type="PROSITE" id="PS00972">
    <property type="entry name" value="USP_1"/>
    <property type="match status" value="1"/>
</dbReference>
<evidence type="ECO:0000256" key="2">
    <source>
        <dbReference type="ARBA" id="ARBA00022723"/>
    </source>
</evidence>
<dbReference type="InterPro" id="IPR038765">
    <property type="entry name" value="Papain-like_cys_pep_sf"/>
</dbReference>
<evidence type="ECO:0000256" key="1">
    <source>
        <dbReference type="ARBA" id="ARBA00009085"/>
    </source>
</evidence>
<keyword evidence="11" id="KW-1185">Reference proteome</keyword>
<evidence type="ECO:0000256" key="5">
    <source>
        <dbReference type="PROSITE-ProRule" id="PRU00134"/>
    </source>
</evidence>
<dbReference type="InterPro" id="IPR001394">
    <property type="entry name" value="Peptidase_C19_UCH"/>
</dbReference>
<evidence type="ECO:0000259" key="9">
    <source>
        <dbReference type="PROSITE" id="PS50865"/>
    </source>
</evidence>
<dbReference type="PANTHER" id="PTHR24006:SF677">
    <property type="entry name" value="UBIQUITIN CARBOXYL-TERMINAL HYDROLASE 19"/>
    <property type="match status" value="1"/>
</dbReference>
<evidence type="ECO:0000256" key="6">
    <source>
        <dbReference type="SAM" id="MobiDB-lite"/>
    </source>
</evidence>
<dbReference type="GO" id="GO:0005829">
    <property type="term" value="C:cytosol"/>
    <property type="evidence" value="ECO:0007669"/>
    <property type="project" value="TreeGrafter"/>
</dbReference>
<feature type="compositionally biased region" description="Low complexity" evidence="6">
    <location>
        <begin position="653"/>
        <end position="667"/>
    </location>
</feature>
<dbReference type="Pfam" id="PF01753">
    <property type="entry name" value="zf-MYND"/>
    <property type="match status" value="1"/>
</dbReference>
<keyword evidence="2" id="KW-0479">Metal-binding</keyword>
<dbReference type="PROSITE" id="PS50235">
    <property type="entry name" value="USP_3"/>
    <property type="match status" value="1"/>
</dbReference>
<dbReference type="InterPro" id="IPR050164">
    <property type="entry name" value="Peptidase_C19"/>
</dbReference>
<keyword evidence="7" id="KW-1133">Transmembrane helix</keyword>
<keyword evidence="3 5" id="KW-0863">Zinc-finger</keyword>
<keyword evidence="7" id="KW-0472">Membrane</keyword>
<dbReference type="InterPro" id="IPR018200">
    <property type="entry name" value="USP_CS"/>
</dbReference>
<feature type="region of interest" description="Disordered" evidence="6">
    <location>
        <begin position="644"/>
        <end position="667"/>
    </location>
</feature>
<feature type="compositionally biased region" description="Low complexity" evidence="6">
    <location>
        <begin position="599"/>
        <end position="613"/>
    </location>
</feature>
<dbReference type="EMBL" id="BSYO01000010">
    <property type="protein sequence ID" value="GMH10708.1"/>
    <property type="molecule type" value="Genomic_DNA"/>
</dbReference>
<feature type="region of interest" description="Disordered" evidence="6">
    <location>
        <begin position="502"/>
        <end position="531"/>
    </location>
</feature>
<organism evidence="10 11">
    <name type="scientific">Nepenthes gracilis</name>
    <name type="common">Slender pitcher plant</name>
    <dbReference type="NCBI Taxonomy" id="150966"/>
    <lineage>
        <taxon>Eukaryota</taxon>
        <taxon>Viridiplantae</taxon>
        <taxon>Streptophyta</taxon>
        <taxon>Embryophyta</taxon>
        <taxon>Tracheophyta</taxon>
        <taxon>Spermatophyta</taxon>
        <taxon>Magnoliopsida</taxon>
        <taxon>eudicotyledons</taxon>
        <taxon>Gunneridae</taxon>
        <taxon>Pentapetalae</taxon>
        <taxon>Caryophyllales</taxon>
        <taxon>Nepenthaceae</taxon>
        <taxon>Nepenthes</taxon>
    </lineage>
</organism>
<evidence type="ECO:0000313" key="11">
    <source>
        <dbReference type="Proteomes" id="UP001279734"/>
    </source>
</evidence>
<comment type="caution">
    <text evidence="10">The sequence shown here is derived from an EMBL/GenBank/DDBJ whole genome shotgun (WGS) entry which is preliminary data.</text>
</comment>
<evidence type="ECO:0000256" key="4">
    <source>
        <dbReference type="ARBA" id="ARBA00022833"/>
    </source>
</evidence>
<feature type="domain" description="USP" evidence="8">
    <location>
        <begin position="176"/>
        <end position="482"/>
    </location>
</feature>